<proteinExistence type="predicted"/>
<dbReference type="SUPFAM" id="SSF52172">
    <property type="entry name" value="CheY-like"/>
    <property type="match status" value="1"/>
</dbReference>
<dbReference type="GO" id="GO:0000156">
    <property type="term" value="F:phosphorelay response regulator activity"/>
    <property type="evidence" value="ECO:0007669"/>
    <property type="project" value="TreeGrafter"/>
</dbReference>
<evidence type="ECO:0000313" key="8">
    <source>
        <dbReference type="EMBL" id="OKL50304.1"/>
    </source>
</evidence>
<keyword evidence="4" id="KW-0238">DNA-binding</keyword>
<protein>
    <recommendedName>
        <fullName evidence="7">Response regulatory domain-containing protein</fullName>
    </recommendedName>
</protein>
<keyword evidence="9" id="KW-1185">Reference proteome</keyword>
<dbReference type="InterPro" id="IPR011006">
    <property type="entry name" value="CheY-like_superfamily"/>
</dbReference>
<dbReference type="PANTHER" id="PTHR48111">
    <property type="entry name" value="REGULATOR OF RPOS"/>
    <property type="match status" value="1"/>
</dbReference>
<dbReference type="PANTHER" id="PTHR48111:SF1">
    <property type="entry name" value="TWO-COMPONENT RESPONSE REGULATOR ORR33"/>
    <property type="match status" value="1"/>
</dbReference>
<evidence type="ECO:0000256" key="5">
    <source>
        <dbReference type="ARBA" id="ARBA00023163"/>
    </source>
</evidence>
<comment type="caution">
    <text evidence="8">The sequence shown here is derived from an EMBL/GenBank/DDBJ whole genome shotgun (WGS) entry which is preliminary data.</text>
</comment>
<dbReference type="PROSITE" id="PS50110">
    <property type="entry name" value="RESPONSE_REGULATORY"/>
    <property type="match status" value="1"/>
</dbReference>
<dbReference type="GO" id="GO:0006355">
    <property type="term" value="P:regulation of DNA-templated transcription"/>
    <property type="evidence" value="ECO:0007669"/>
    <property type="project" value="TreeGrafter"/>
</dbReference>
<dbReference type="InterPro" id="IPR039420">
    <property type="entry name" value="WalR-like"/>
</dbReference>
<feature type="domain" description="Response regulatory" evidence="7">
    <location>
        <begin position="1"/>
        <end position="64"/>
    </location>
</feature>
<evidence type="ECO:0000256" key="2">
    <source>
        <dbReference type="ARBA" id="ARBA00023012"/>
    </source>
</evidence>
<dbReference type="InterPro" id="IPR001789">
    <property type="entry name" value="Sig_transdc_resp-reg_receiver"/>
</dbReference>
<name>A0A1Q5PRU3_9ACTO</name>
<dbReference type="AlphaFoldDB" id="A0A1Q5PRU3"/>
<evidence type="ECO:0000256" key="1">
    <source>
        <dbReference type="ARBA" id="ARBA00022553"/>
    </source>
</evidence>
<reference evidence="9" key="1">
    <citation type="submission" date="2016-11" db="EMBL/GenBank/DDBJ databases">
        <title>Actinomyces gypaetusis sp. nov. isolated from Gypaetus barbatus in Qinghai Tibet Plateau China.</title>
        <authorList>
            <person name="Meng X."/>
        </authorList>
    </citation>
    <scope>NUCLEOTIDE SEQUENCE [LARGE SCALE GENOMIC DNA]</scope>
    <source>
        <strain evidence="9">DSM 15383</strain>
    </source>
</reference>
<keyword evidence="1" id="KW-0597">Phosphoprotein</keyword>
<dbReference type="GO" id="GO:0005829">
    <property type="term" value="C:cytosol"/>
    <property type="evidence" value="ECO:0007669"/>
    <property type="project" value="TreeGrafter"/>
</dbReference>
<dbReference type="GO" id="GO:0000976">
    <property type="term" value="F:transcription cis-regulatory region binding"/>
    <property type="evidence" value="ECO:0007669"/>
    <property type="project" value="TreeGrafter"/>
</dbReference>
<organism evidence="8 9">
    <name type="scientific">Boudabousia marimammalium</name>
    <dbReference type="NCBI Taxonomy" id="156892"/>
    <lineage>
        <taxon>Bacteria</taxon>
        <taxon>Bacillati</taxon>
        <taxon>Actinomycetota</taxon>
        <taxon>Actinomycetes</taxon>
        <taxon>Actinomycetales</taxon>
        <taxon>Actinomycetaceae</taxon>
        <taxon>Boudabousia</taxon>
    </lineage>
</organism>
<dbReference type="Gene3D" id="3.40.50.2300">
    <property type="match status" value="1"/>
</dbReference>
<comment type="caution">
    <text evidence="6">Lacks conserved residue(s) required for the propagation of feature annotation.</text>
</comment>
<dbReference type="Proteomes" id="UP000186465">
    <property type="component" value="Unassembled WGS sequence"/>
</dbReference>
<evidence type="ECO:0000256" key="4">
    <source>
        <dbReference type="ARBA" id="ARBA00023125"/>
    </source>
</evidence>
<keyword evidence="3" id="KW-0805">Transcription regulation</keyword>
<evidence type="ECO:0000313" key="9">
    <source>
        <dbReference type="Proteomes" id="UP000186465"/>
    </source>
</evidence>
<evidence type="ECO:0000256" key="3">
    <source>
        <dbReference type="ARBA" id="ARBA00023015"/>
    </source>
</evidence>
<dbReference type="Pfam" id="PF00072">
    <property type="entry name" value="Response_reg"/>
    <property type="match status" value="1"/>
</dbReference>
<dbReference type="STRING" id="156892.BM477_02645"/>
<keyword evidence="2" id="KW-0902">Two-component regulatory system</keyword>
<dbReference type="EMBL" id="MPDM01000002">
    <property type="protein sequence ID" value="OKL50304.1"/>
    <property type="molecule type" value="Genomic_DNA"/>
</dbReference>
<dbReference type="GO" id="GO:0032993">
    <property type="term" value="C:protein-DNA complex"/>
    <property type="evidence" value="ECO:0007669"/>
    <property type="project" value="TreeGrafter"/>
</dbReference>
<evidence type="ECO:0000256" key="6">
    <source>
        <dbReference type="PROSITE-ProRule" id="PRU00169"/>
    </source>
</evidence>
<evidence type="ECO:0000259" key="7">
    <source>
        <dbReference type="PROSITE" id="PS50110"/>
    </source>
</evidence>
<gene>
    <name evidence="8" type="ORF">BM477_02645</name>
</gene>
<keyword evidence="5" id="KW-0804">Transcription</keyword>
<sequence>MMPKLSGLEVLKSVRKQGRTTPVLLLTAKSQMQDKAEGLGLGADDYLAKPFAAPELLARTSKPRAGSRQ</sequence>
<accession>A0A1Q5PRU3</accession>